<feature type="transmembrane region" description="Helical" evidence="1">
    <location>
        <begin position="74"/>
        <end position="92"/>
    </location>
</feature>
<evidence type="ECO:0000256" key="1">
    <source>
        <dbReference type="SAM" id="Phobius"/>
    </source>
</evidence>
<keyword evidence="1" id="KW-0812">Transmembrane</keyword>
<protein>
    <submittedName>
        <fullName evidence="3">DUF3488 domain-containing protein</fullName>
    </submittedName>
</protein>
<feature type="transmembrane region" description="Helical" evidence="1">
    <location>
        <begin position="99"/>
        <end position="117"/>
    </location>
</feature>
<dbReference type="InterPro" id="IPR038765">
    <property type="entry name" value="Papain-like_cys_pep_sf"/>
</dbReference>
<dbReference type="Gene3D" id="3.10.620.30">
    <property type="match status" value="1"/>
</dbReference>
<dbReference type="Pfam" id="PF13559">
    <property type="entry name" value="DUF4129"/>
    <property type="match status" value="1"/>
</dbReference>
<dbReference type="EMBL" id="CP035467">
    <property type="protein sequence ID" value="QCW84166.1"/>
    <property type="molecule type" value="Genomic_DNA"/>
</dbReference>
<dbReference type="OrthoDB" id="9804872at2"/>
<dbReference type="Proteomes" id="UP000305881">
    <property type="component" value="Chromosome"/>
</dbReference>
<sequence>MNAGILRGLLFAVALIVLPHVGHIPPLLSVFFGVLWFWRFCGIRYPNCLPKGMAASVLMLVGIGLLVAHHRGEWGIGSGTALFVTALGLKLLELNKPRDVYLIAYLGFIVIAAQFLYWQNIVAAVYGLSVSLLLLACLVAVNQHGRLFRVDVLRRISYLFLQALPMTAILFMVFPRVQAPAWAFLNDDKHRAQSGLGDILEPGAFDQLALSPKLAFRVKFDGAMPPKDQLYWRGPVFSFTDGVRWRRSTNAHAKYYQEPLQVSGQSYAYRLLLEPQAHSWVYGLEMPVEFDDSLRRDANYQLLSRVRSEEAAEFKLVSYSHYNTGRITRSEYAENRQLPGEPSVEVESLVRQLHGFDEAPERYLNNVLAWFRRQGFQYSLTPPLMPDRPIETFLFEAKTGFCNHYATAFVYLLRVADIPARVVTGYQGGEFNKIGRFLEVRQSDAHAWAEVWLDGKGWVRVDPTSAVMPVQTSQDSLRDERSEFGEAGAAPIDREIRDSWSDLKPVEQFWNSLEYYWQRWIVSYGSGTRSDLLNRLHLKHWQEVLFGLLAVWLAVMLILAGMLLRPWGKRDDPVVKLYRKFCRKMTRLGVERASSEGPIDFAQRAKVHCPELARDIDEITEIFVRLKYQRADSDGDFRRLRRKVSGLRC</sequence>
<dbReference type="PANTHER" id="PTHR42736:SF1">
    <property type="entry name" value="PROTEIN-GLUTAMINE GAMMA-GLUTAMYLTRANSFERASE"/>
    <property type="match status" value="1"/>
</dbReference>
<evidence type="ECO:0000313" key="3">
    <source>
        <dbReference type="EMBL" id="QCW84166.1"/>
    </source>
</evidence>
<dbReference type="InterPro" id="IPR021878">
    <property type="entry name" value="TgpA_N"/>
</dbReference>
<dbReference type="SUPFAM" id="SSF54001">
    <property type="entry name" value="Cysteine proteinases"/>
    <property type="match status" value="1"/>
</dbReference>
<feature type="transmembrane region" description="Helical" evidence="1">
    <location>
        <begin position="12"/>
        <end position="37"/>
    </location>
</feature>
<dbReference type="STRING" id="675511.GCA_000341735_03550"/>
<evidence type="ECO:0000313" key="4">
    <source>
        <dbReference type="Proteomes" id="UP000305881"/>
    </source>
</evidence>
<proteinExistence type="predicted"/>
<evidence type="ECO:0000259" key="2">
    <source>
        <dbReference type="SMART" id="SM00460"/>
    </source>
</evidence>
<dbReference type="KEGG" id="mbur:EQU24_19440"/>
<feature type="domain" description="Transglutaminase-like" evidence="2">
    <location>
        <begin position="394"/>
        <end position="465"/>
    </location>
</feature>
<dbReference type="Pfam" id="PF01841">
    <property type="entry name" value="Transglut_core"/>
    <property type="match status" value="1"/>
</dbReference>
<dbReference type="InterPro" id="IPR002931">
    <property type="entry name" value="Transglutaminase-like"/>
</dbReference>
<keyword evidence="1" id="KW-0472">Membrane</keyword>
<feature type="transmembrane region" description="Helical" evidence="1">
    <location>
        <begin position="49"/>
        <end position="68"/>
    </location>
</feature>
<dbReference type="SMART" id="SM00460">
    <property type="entry name" value="TGc"/>
    <property type="match status" value="1"/>
</dbReference>
<name>A0A4P9UWL6_METBY</name>
<gene>
    <name evidence="3" type="ORF">EQU24_19440</name>
</gene>
<dbReference type="PANTHER" id="PTHR42736">
    <property type="entry name" value="PROTEIN-GLUTAMINE GAMMA-GLUTAMYLTRANSFERASE"/>
    <property type="match status" value="1"/>
</dbReference>
<dbReference type="RefSeq" id="WP_017841964.1">
    <property type="nucleotide sequence ID" value="NZ_CP035467.1"/>
</dbReference>
<feature type="transmembrane region" description="Helical" evidence="1">
    <location>
        <begin position="544"/>
        <end position="564"/>
    </location>
</feature>
<accession>A0A4P9UWL6</accession>
<dbReference type="InterPro" id="IPR052901">
    <property type="entry name" value="Bact_TGase-like"/>
</dbReference>
<dbReference type="AlphaFoldDB" id="A0A4P9UWL6"/>
<keyword evidence="4" id="KW-1185">Reference proteome</keyword>
<dbReference type="InterPro" id="IPR025403">
    <property type="entry name" value="TgpA-like_C"/>
</dbReference>
<feature type="transmembrane region" description="Helical" evidence="1">
    <location>
        <begin position="123"/>
        <end position="144"/>
    </location>
</feature>
<dbReference type="Pfam" id="PF11992">
    <property type="entry name" value="TgpA_N"/>
    <property type="match status" value="1"/>
</dbReference>
<reference evidence="4" key="1">
    <citation type="journal article" date="2019" name="J. Bacteriol.">
        <title>A Mutagenic Screen Identifies a TonB-Dependent Receptor Required for the Lanthanide Metal Switch in the Type I Methanotroph 'Methylotuvimicrobium buryatense' 5GB1C.</title>
        <authorList>
            <person name="Groom J.D."/>
            <person name="Ford S.M."/>
            <person name="Pesesky M.W."/>
            <person name="Lidstrom M.E."/>
        </authorList>
    </citation>
    <scope>NUCLEOTIDE SEQUENCE [LARGE SCALE GENOMIC DNA]</scope>
    <source>
        <strain evidence="4">5GB1C</strain>
    </source>
</reference>
<keyword evidence="1" id="KW-1133">Transmembrane helix</keyword>
<organism evidence="3 4">
    <name type="scientific">Methylotuvimicrobium buryatense</name>
    <name type="common">Methylomicrobium buryatense</name>
    <dbReference type="NCBI Taxonomy" id="95641"/>
    <lineage>
        <taxon>Bacteria</taxon>
        <taxon>Pseudomonadati</taxon>
        <taxon>Pseudomonadota</taxon>
        <taxon>Gammaproteobacteria</taxon>
        <taxon>Methylococcales</taxon>
        <taxon>Methylococcaceae</taxon>
        <taxon>Methylotuvimicrobium</taxon>
    </lineage>
</organism>
<feature type="transmembrane region" description="Helical" evidence="1">
    <location>
        <begin position="156"/>
        <end position="174"/>
    </location>
</feature>